<accession>M8BK97</accession>
<feature type="compositionally biased region" description="Basic and acidic residues" evidence="1">
    <location>
        <begin position="110"/>
        <end position="119"/>
    </location>
</feature>
<evidence type="ECO:0000256" key="1">
    <source>
        <dbReference type="SAM" id="MobiDB-lite"/>
    </source>
</evidence>
<evidence type="ECO:0000313" key="2">
    <source>
        <dbReference type="EnsemblPlants" id="EMT07189"/>
    </source>
</evidence>
<dbReference type="EnsemblPlants" id="EMT07189">
    <property type="protein sequence ID" value="EMT07189"/>
    <property type="gene ID" value="F775_07624"/>
</dbReference>
<feature type="region of interest" description="Disordered" evidence="1">
    <location>
        <begin position="74"/>
        <end position="121"/>
    </location>
</feature>
<protein>
    <submittedName>
        <fullName evidence="2">Uncharacterized protein</fullName>
    </submittedName>
</protein>
<name>M8BK97_AEGTA</name>
<proteinExistence type="predicted"/>
<reference evidence="2" key="1">
    <citation type="submission" date="2015-06" db="UniProtKB">
        <authorList>
            <consortium name="EnsemblPlants"/>
        </authorList>
    </citation>
    <scope>IDENTIFICATION</scope>
</reference>
<dbReference type="AlphaFoldDB" id="M8BK97"/>
<organism evidence="2">
    <name type="scientific">Aegilops tauschii</name>
    <name type="common">Tausch's goatgrass</name>
    <name type="synonym">Aegilops squarrosa</name>
    <dbReference type="NCBI Taxonomy" id="37682"/>
    <lineage>
        <taxon>Eukaryota</taxon>
        <taxon>Viridiplantae</taxon>
        <taxon>Streptophyta</taxon>
        <taxon>Embryophyta</taxon>
        <taxon>Tracheophyta</taxon>
        <taxon>Spermatophyta</taxon>
        <taxon>Magnoliopsida</taxon>
        <taxon>Liliopsida</taxon>
        <taxon>Poales</taxon>
        <taxon>Poaceae</taxon>
        <taxon>BOP clade</taxon>
        <taxon>Pooideae</taxon>
        <taxon>Triticodae</taxon>
        <taxon>Triticeae</taxon>
        <taxon>Triticinae</taxon>
        <taxon>Aegilops</taxon>
    </lineage>
</organism>
<sequence>MSQENHSKMKVELSGFMETSSLYRNLDRRFCKAQDLIGLRMQIDRFTGWKDTEEVALPPIEHVEADVDIVKVDLAPDPVHPPPKRPDAADPSLRSGNKRRDVELSEEEEGRGALRDRGGSLRGSSLGRWRGFVRKLNASDLNFTCKVFSVDS</sequence>